<dbReference type="STRING" id="313628.LNTAR_08864"/>
<keyword evidence="2" id="KW-0418">Kinase</keyword>
<dbReference type="PANTHER" id="PTHR34512">
    <property type="entry name" value="CELL SURFACE PROTEIN"/>
    <property type="match status" value="1"/>
</dbReference>
<keyword evidence="2" id="KW-0723">Serine/threonine-protein kinase</keyword>
<dbReference type="InterPro" id="IPR015943">
    <property type="entry name" value="WD40/YVTN_repeat-like_dom_sf"/>
</dbReference>
<dbReference type="Gene3D" id="2.130.10.10">
    <property type="entry name" value="YVTN repeat-like/Quinoprotein amine dehydrogenase"/>
    <property type="match status" value="1"/>
</dbReference>
<protein>
    <submittedName>
        <fullName evidence="2">Probable serine/threonine protein kinase related protein</fullName>
    </submittedName>
</protein>
<dbReference type="EMBL" id="ABCK01000004">
    <property type="protein sequence ID" value="EDM28668.1"/>
    <property type="molecule type" value="Genomic_DNA"/>
</dbReference>
<comment type="caution">
    <text evidence="2">The sequence shown here is derived from an EMBL/GenBank/DDBJ whole genome shotgun (WGS) entry which is preliminary data.</text>
</comment>
<dbReference type="SUPFAM" id="SSF50998">
    <property type="entry name" value="Quinoprotein alcohol dehydrogenase-like"/>
    <property type="match status" value="1"/>
</dbReference>
<dbReference type="eggNOG" id="COG1520">
    <property type="taxonomic scope" value="Bacteria"/>
</dbReference>
<keyword evidence="2" id="KW-0808">Transferase</keyword>
<gene>
    <name evidence="2" type="ORF">LNTAR_08864</name>
</gene>
<sequence>MSGGPGGNWSVDTEDSIPLQWSVRKSQNIKWRVELPEGGQGGIAIWGDNIFLCINPPIPDAEAAKMDPKKKKGGMSADVVFLCLDRKDGKTLWQREIKGLMPVGYNYSFSDSTSICPVTDGKYVWTINASGGMACFDFEGKELWSRTWMPTGGRPFNKQFDSILYGDLLLNVEPPDEEDKTRNALWNYLRAIDKKSGKTLWISKEAVGHYNTPILNSLSNGSPAVLIGRGGAHGVPEKAVGMSLISLTKKGLGKAIWNWEPAGDHKENRWGGLANMHWDVSKAYWFVGKDKLFYTSVDINSGKELSRSSLMQGDRYDYDEKKQQYIKTLGFSFDKQERQPYTSIVSGEYLFYMMRYEPFLVRHHIPTGKNEFIELPTEVHCKKGKAEQWLWRTNEKNDGLNSQGYAVSCDNRGRGDNFQKCFPGSPTKINQYLFFTLPLGLTYVVDSSASDITQSLVSVNDLGPREQVFTLNSLTYAKGEIFLRDLKGISCISNGK</sequence>
<evidence type="ECO:0000313" key="3">
    <source>
        <dbReference type="Proteomes" id="UP000004947"/>
    </source>
</evidence>
<dbReference type="AlphaFoldDB" id="A6DI14"/>
<dbReference type="InterPro" id="IPR002372">
    <property type="entry name" value="PQQ_rpt_dom"/>
</dbReference>
<proteinExistence type="predicted"/>
<dbReference type="Pfam" id="PF13360">
    <property type="entry name" value="PQQ_2"/>
    <property type="match status" value="1"/>
</dbReference>
<evidence type="ECO:0000313" key="2">
    <source>
        <dbReference type="EMBL" id="EDM28668.1"/>
    </source>
</evidence>
<dbReference type="InterPro" id="IPR011047">
    <property type="entry name" value="Quinoprotein_ADH-like_sf"/>
</dbReference>
<keyword evidence="3" id="KW-1185">Reference proteome</keyword>
<organism evidence="2 3">
    <name type="scientific">Lentisphaera araneosa HTCC2155</name>
    <dbReference type="NCBI Taxonomy" id="313628"/>
    <lineage>
        <taxon>Bacteria</taxon>
        <taxon>Pseudomonadati</taxon>
        <taxon>Lentisphaerota</taxon>
        <taxon>Lentisphaeria</taxon>
        <taxon>Lentisphaerales</taxon>
        <taxon>Lentisphaeraceae</taxon>
        <taxon>Lentisphaera</taxon>
    </lineage>
</organism>
<dbReference type="Proteomes" id="UP000004947">
    <property type="component" value="Unassembled WGS sequence"/>
</dbReference>
<feature type="domain" description="Pyrrolo-quinoline quinone repeat" evidence="1">
    <location>
        <begin position="83"/>
        <end position="204"/>
    </location>
</feature>
<evidence type="ECO:0000259" key="1">
    <source>
        <dbReference type="Pfam" id="PF13360"/>
    </source>
</evidence>
<name>A6DI14_9BACT</name>
<dbReference type="PANTHER" id="PTHR34512:SF30">
    <property type="entry name" value="OUTER MEMBRANE PROTEIN ASSEMBLY FACTOR BAMB"/>
    <property type="match status" value="1"/>
</dbReference>
<accession>A6DI14</accession>
<dbReference type="GO" id="GO:0004674">
    <property type="term" value="F:protein serine/threonine kinase activity"/>
    <property type="evidence" value="ECO:0007669"/>
    <property type="project" value="UniProtKB-KW"/>
</dbReference>
<reference evidence="2 3" key="1">
    <citation type="journal article" date="2010" name="J. Bacteriol.">
        <title>Genome sequence of Lentisphaera araneosa HTCC2155T, the type species of the order Lentisphaerales in the phylum Lentisphaerae.</title>
        <authorList>
            <person name="Thrash J.C."/>
            <person name="Cho J.C."/>
            <person name="Vergin K.L."/>
            <person name="Morris R.M."/>
            <person name="Giovannoni S.J."/>
        </authorList>
    </citation>
    <scope>NUCLEOTIDE SEQUENCE [LARGE SCALE GENOMIC DNA]</scope>
    <source>
        <strain evidence="2 3">HTCC2155</strain>
    </source>
</reference>